<feature type="region of interest" description="Disordered" evidence="3">
    <location>
        <begin position="325"/>
        <end position="345"/>
    </location>
</feature>
<evidence type="ECO:0000313" key="4">
    <source>
        <dbReference type="EMBL" id="KAK2954658.1"/>
    </source>
</evidence>
<feature type="compositionally biased region" description="Acidic residues" evidence="3">
    <location>
        <begin position="336"/>
        <end position="345"/>
    </location>
</feature>
<dbReference type="EMBL" id="JARBJD010000075">
    <property type="protein sequence ID" value="KAK2954658.1"/>
    <property type="molecule type" value="Genomic_DNA"/>
</dbReference>
<evidence type="ECO:0000256" key="1">
    <source>
        <dbReference type="ARBA" id="ARBA00009947"/>
    </source>
</evidence>
<feature type="compositionally biased region" description="Basic and acidic residues" evidence="3">
    <location>
        <begin position="32"/>
        <end position="44"/>
    </location>
</feature>
<organism evidence="4 5">
    <name type="scientific">Blattamonas nauphoetae</name>
    <dbReference type="NCBI Taxonomy" id="2049346"/>
    <lineage>
        <taxon>Eukaryota</taxon>
        <taxon>Metamonada</taxon>
        <taxon>Preaxostyla</taxon>
        <taxon>Oxymonadida</taxon>
        <taxon>Blattamonas</taxon>
    </lineage>
</organism>
<feature type="compositionally biased region" description="Basic and acidic residues" evidence="3">
    <location>
        <begin position="326"/>
        <end position="335"/>
    </location>
</feature>
<comment type="caution">
    <text evidence="4">The sequence shown here is derived from an EMBL/GenBank/DDBJ whole genome shotgun (WGS) entry which is preliminary data.</text>
</comment>
<dbReference type="InterPro" id="IPR002164">
    <property type="entry name" value="NAP_family"/>
</dbReference>
<feature type="compositionally biased region" description="Basic and acidic residues" evidence="3">
    <location>
        <begin position="128"/>
        <end position="147"/>
    </location>
</feature>
<name>A0ABQ9XT57_9EUKA</name>
<dbReference type="Gene3D" id="3.30.1120.90">
    <property type="entry name" value="Nucleosome assembly protein"/>
    <property type="match status" value="1"/>
</dbReference>
<dbReference type="SUPFAM" id="SSF143113">
    <property type="entry name" value="NAP-like"/>
    <property type="match status" value="1"/>
</dbReference>
<keyword evidence="5" id="KW-1185">Reference proteome</keyword>
<feature type="region of interest" description="Disordered" evidence="3">
    <location>
        <begin position="396"/>
        <end position="421"/>
    </location>
</feature>
<accession>A0ABQ9XT57</accession>
<sequence>MTSPEEQSTEVPEDTPSVEVVTKALESTELNTKNEAEAEGKSETDSDSDSDDGLASFIMYTPAMKHRISGMKKVYNQIVELLGQHRKEKETITEQYTAAKNAIIQKRHELISGDREPTDDELAPAKDLPFKDPEAAEKDTSPAKEDDGKGIKRFWKTCILNSETMGNVIYVWDEDALNYLKDAKTRRYILDDEKKDSFEPTVIFELTLIFDENPYFSNTELKRSVKVQMAGGNLISFYDKEEDEVLARGDIPQVPESPTIQWKEGKEIGVRTEKKKVKDKKTKKKVVKERRIVRPSFFDMFLSLPELQQKVDAVNECFDRYPPTKAELHGEKDTKEEEDDEDEECDCDRCRPGKLMIYQTGLPSIIQVLIGCMNTLAMTIVPHAFDYYAGIVVEEHDDDDDDDGDFFGDSDDDDSDDESDD</sequence>
<feature type="region of interest" description="Disordered" evidence="3">
    <location>
        <begin position="113"/>
        <end position="147"/>
    </location>
</feature>
<dbReference type="InterPro" id="IPR037231">
    <property type="entry name" value="NAP-like_sf"/>
</dbReference>
<gene>
    <name evidence="4" type="ORF">BLNAU_10313</name>
</gene>
<feature type="region of interest" description="Disordered" evidence="3">
    <location>
        <begin position="26"/>
        <end position="53"/>
    </location>
</feature>
<dbReference type="Proteomes" id="UP001281761">
    <property type="component" value="Unassembled WGS sequence"/>
</dbReference>
<protein>
    <submittedName>
        <fullName evidence="4">Nucleosome assembly protein (NAP)</fullName>
    </submittedName>
</protein>
<evidence type="ECO:0000256" key="2">
    <source>
        <dbReference type="RuleBase" id="RU003876"/>
    </source>
</evidence>
<reference evidence="4 5" key="1">
    <citation type="journal article" date="2022" name="bioRxiv">
        <title>Genomics of Preaxostyla Flagellates Illuminates Evolutionary Transitions and the Path Towards Mitochondrial Loss.</title>
        <authorList>
            <person name="Novak L.V.F."/>
            <person name="Treitli S.C."/>
            <person name="Pyrih J."/>
            <person name="Halakuc P."/>
            <person name="Pipaliya S.V."/>
            <person name="Vacek V."/>
            <person name="Brzon O."/>
            <person name="Soukal P."/>
            <person name="Eme L."/>
            <person name="Dacks J.B."/>
            <person name="Karnkowska A."/>
            <person name="Elias M."/>
            <person name="Hampl V."/>
        </authorList>
    </citation>
    <scope>NUCLEOTIDE SEQUENCE [LARGE SCALE GENOMIC DNA]</scope>
    <source>
        <strain evidence="4">NAU3</strain>
        <tissue evidence="4">Gut</tissue>
    </source>
</reference>
<evidence type="ECO:0000256" key="3">
    <source>
        <dbReference type="SAM" id="MobiDB-lite"/>
    </source>
</evidence>
<evidence type="ECO:0000313" key="5">
    <source>
        <dbReference type="Proteomes" id="UP001281761"/>
    </source>
</evidence>
<comment type="similarity">
    <text evidence="1 2">Belongs to the nucleosome assembly protein (NAP) family.</text>
</comment>
<dbReference type="PANTHER" id="PTHR11875">
    <property type="entry name" value="TESTIS-SPECIFIC Y-ENCODED PROTEIN"/>
    <property type="match status" value="1"/>
</dbReference>
<proteinExistence type="inferred from homology"/>
<dbReference type="Pfam" id="PF00956">
    <property type="entry name" value="NAP"/>
    <property type="match status" value="1"/>
</dbReference>